<accession>A0A4R6UBI0</accession>
<protein>
    <submittedName>
        <fullName evidence="1">Uncharacterized protein</fullName>
    </submittedName>
</protein>
<keyword evidence="2" id="KW-1185">Reference proteome</keyword>
<name>A0A4R6UBI0_9GAMM</name>
<sequence length="209" mass="23170">MKKIALVFASAAVAFSLVITYFFSPTHKESDERMEQKFLAHSDAEGRDIVVEKKEERFEENDENVQLSEGFGAEQDDTLSNNADLISPGGLLVRSSAERSIRADKFQDFVDSLRDNSSEHEQILQGELARELANITAEIPSQGDVACGKGVCAVLISMGQEKDRERLKEKVGALPVGARIVSEQRDRFGYVELRVIANADKSKSDLVFD</sequence>
<dbReference type="AlphaFoldDB" id="A0A4R6UBI0"/>
<dbReference type="RefSeq" id="WP_133593844.1">
    <property type="nucleotide sequence ID" value="NZ_CP037953.1"/>
</dbReference>
<dbReference type="Proteomes" id="UP000295375">
    <property type="component" value="Unassembled WGS sequence"/>
</dbReference>
<reference evidence="1 2" key="1">
    <citation type="submission" date="2019-03" db="EMBL/GenBank/DDBJ databases">
        <title>Genomic Encyclopedia of Type Strains, Phase IV (KMG-IV): sequencing the most valuable type-strain genomes for metagenomic binning, comparative biology and taxonomic classification.</title>
        <authorList>
            <person name="Goeker M."/>
        </authorList>
    </citation>
    <scope>NUCLEOTIDE SEQUENCE [LARGE SCALE GENOMIC DNA]</scope>
    <source>
        <strain evidence="1 2">DSM 103792</strain>
    </source>
</reference>
<evidence type="ECO:0000313" key="2">
    <source>
        <dbReference type="Proteomes" id="UP000295375"/>
    </source>
</evidence>
<proteinExistence type="predicted"/>
<gene>
    <name evidence="1" type="ORF">EV696_1352</name>
</gene>
<organism evidence="1 2">
    <name type="scientific">Permianibacter aggregans</name>
    <dbReference type="NCBI Taxonomy" id="1510150"/>
    <lineage>
        <taxon>Bacteria</taxon>
        <taxon>Pseudomonadati</taxon>
        <taxon>Pseudomonadota</taxon>
        <taxon>Gammaproteobacteria</taxon>
        <taxon>Pseudomonadales</taxon>
        <taxon>Pseudomonadaceae</taxon>
        <taxon>Permianibacter</taxon>
    </lineage>
</organism>
<dbReference type="EMBL" id="SNYM01000035">
    <property type="protein sequence ID" value="TDQ42413.1"/>
    <property type="molecule type" value="Genomic_DNA"/>
</dbReference>
<evidence type="ECO:0000313" key="1">
    <source>
        <dbReference type="EMBL" id="TDQ42413.1"/>
    </source>
</evidence>
<comment type="caution">
    <text evidence="1">The sequence shown here is derived from an EMBL/GenBank/DDBJ whole genome shotgun (WGS) entry which is preliminary data.</text>
</comment>